<comment type="caution">
    <text evidence="1">The sequence shown here is derived from an EMBL/GenBank/DDBJ whole genome shotgun (WGS) entry which is preliminary data.</text>
</comment>
<dbReference type="AlphaFoldDB" id="A0A9P6NZ87"/>
<sequence>MEDFTPKQARDISEDDIDLCKELYRKLENIGKYNQEVDQLEHNGSNLARWKTRSAMALMLMTGVARYWDTPKPKEESIVDQAIDKCAIRMIYTTVHTKLRDIVDQYTCAH</sequence>
<gene>
    <name evidence="1" type="ORF">CROQUDRAFT_35632</name>
</gene>
<organism evidence="1 2">
    <name type="scientific">Cronartium quercuum f. sp. fusiforme G11</name>
    <dbReference type="NCBI Taxonomy" id="708437"/>
    <lineage>
        <taxon>Eukaryota</taxon>
        <taxon>Fungi</taxon>
        <taxon>Dikarya</taxon>
        <taxon>Basidiomycota</taxon>
        <taxon>Pucciniomycotina</taxon>
        <taxon>Pucciniomycetes</taxon>
        <taxon>Pucciniales</taxon>
        <taxon>Coleosporiaceae</taxon>
        <taxon>Cronartium</taxon>
    </lineage>
</organism>
<accession>A0A9P6NZ87</accession>
<dbReference type="EMBL" id="MU167209">
    <property type="protein sequence ID" value="KAG0152120.1"/>
    <property type="molecule type" value="Genomic_DNA"/>
</dbReference>
<evidence type="ECO:0000313" key="2">
    <source>
        <dbReference type="Proteomes" id="UP000886653"/>
    </source>
</evidence>
<reference evidence="1" key="1">
    <citation type="submission" date="2013-11" db="EMBL/GenBank/DDBJ databases">
        <title>Genome sequence of the fusiform rust pathogen reveals effectors for host alternation and coevolution with pine.</title>
        <authorList>
            <consortium name="DOE Joint Genome Institute"/>
            <person name="Smith K."/>
            <person name="Pendleton A."/>
            <person name="Kubisiak T."/>
            <person name="Anderson C."/>
            <person name="Salamov A."/>
            <person name="Aerts A."/>
            <person name="Riley R."/>
            <person name="Clum A."/>
            <person name="Lindquist E."/>
            <person name="Ence D."/>
            <person name="Campbell M."/>
            <person name="Kronenberg Z."/>
            <person name="Feau N."/>
            <person name="Dhillon B."/>
            <person name="Hamelin R."/>
            <person name="Burleigh J."/>
            <person name="Smith J."/>
            <person name="Yandell M."/>
            <person name="Nelson C."/>
            <person name="Grigoriev I."/>
            <person name="Davis J."/>
        </authorList>
    </citation>
    <scope>NUCLEOTIDE SEQUENCE</scope>
    <source>
        <strain evidence="1">G11</strain>
    </source>
</reference>
<evidence type="ECO:0000313" key="1">
    <source>
        <dbReference type="EMBL" id="KAG0152120.1"/>
    </source>
</evidence>
<name>A0A9P6NZ87_9BASI</name>
<keyword evidence="2" id="KW-1185">Reference proteome</keyword>
<proteinExistence type="predicted"/>
<dbReference type="Proteomes" id="UP000886653">
    <property type="component" value="Unassembled WGS sequence"/>
</dbReference>
<protein>
    <submittedName>
        <fullName evidence="1">Uncharacterized protein</fullName>
    </submittedName>
</protein>
<feature type="non-terminal residue" evidence="1">
    <location>
        <position position="110"/>
    </location>
</feature>